<accession>A0A928KXL7</accession>
<keyword evidence="2 8" id="KW-0732">Signal</keyword>
<feature type="lipid moiety-binding region" description="S-diacylglycerol cysteine" evidence="7">
    <location>
        <position position="21"/>
    </location>
</feature>
<keyword evidence="3" id="KW-0472">Membrane</keyword>
<evidence type="ECO:0000313" key="9">
    <source>
        <dbReference type="EMBL" id="MBE6833961.1"/>
    </source>
</evidence>
<dbReference type="RefSeq" id="WP_020072248.1">
    <property type="nucleotide sequence ID" value="NZ_JBKWRC010000004.1"/>
</dbReference>
<protein>
    <recommendedName>
        <fullName evidence="6">Lipoprotein</fullName>
    </recommendedName>
</protein>
<evidence type="ECO:0000256" key="7">
    <source>
        <dbReference type="PIRSR" id="PIRSR002854-1"/>
    </source>
</evidence>
<reference evidence="9" key="1">
    <citation type="submission" date="2019-04" db="EMBL/GenBank/DDBJ databases">
        <title>Evolution of Biomass-Degrading Anaerobic Consortia Revealed by Metagenomics.</title>
        <authorList>
            <person name="Peng X."/>
        </authorList>
    </citation>
    <scope>NUCLEOTIDE SEQUENCE</scope>
    <source>
        <strain evidence="9">SIG551</strain>
    </source>
</reference>
<dbReference type="Gene3D" id="3.40.190.10">
    <property type="entry name" value="Periplasmic binding protein-like II"/>
    <property type="match status" value="2"/>
</dbReference>
<comment type="caution">
    <text evidence="9">The sequence shown here is derived from an EMBL/GenBank/DDBJ whole genome shotgun (WGS) entry which is preliminary data.</text>
</comment>
<dbReference type="SUPFAM" id="SSF53850">
    <property type="entry name" value="Periplasmic binding protein-like II"/>
    <property type="match status" value="1"/>
</dbReference>
<dbReference type="GO" id="GO:0016020">
    <property type="term" value="C:membrane"/>
    <property type="evidence" value="ECO:0007669"/>
    <property type="project" value="UniProtKB-SubCell"/>
</dbReference>
<evidence type="ECO:0000256" key="8">
    <source>
        <dbReference type="SAM" id="SignalP"/>
    </source>
</evidence>
<dbReference type="PANTHER" id="PTHR30429">
    <property type="entry name" value="D-METHIONINE-BINDING LIPOPROTEIN METQ"/>
    <property type="match status" value="1"/>
</dbReference>
<evidence type="ECO:0000256" key="3">
    <source>
        <dbReference type="ARBA" id="ARBA00023136"/>
    </source>
</evidence>
<dbReference type="EMBL" id="SVNY01000005">
    <property type="protein sequence ID" value="MBE6833961.1"/>
    <property type="molecule type" value="Genomic_DNA"/>
</dbReference>
<dbReference type="AlphaFoldDB" id="A0A928KXL7"/>
<proteinExistence type="inferred from homology"/>
<comment type="subcellular location">
    <subcellularLocation>
        <location evidence="1">Membrane</location>
        <topology evidence="1">Lipid-anchor</topology>
    </subcellularLocation>
</comment>
<evidence type="ECO:0000256" key="1">
    <source>
        <dbReference type="ARBA" id="ARBA00004635"/>
    </source>
</evidence>
<evidence type="ECO:0000256" key="4">
    <source>
        <dbReference type="ARBA" id="ARBA00023139"/>
    </source>
</evidence>
<evidence type="ECO:0000256" key="2">
    <source>
        <dbReference type="ARBA" id="ARBA00022729"/>
    </source>
</evidence>
<dbReference type="CDD" id="cd13597">
    <property type="entry name" value="PBP2_lipoprotein_Tp32"/>
    <property type="match status" value="1"/>
</dbReference>
<keyword evidence="5 6" id="KW-0449">Lipoprotein</keyword>
<dbReference type="PANTHER" id="PTHR30429:SF0">
    <property type="entry name" value="METHIONINE-BINDING LIPOPROTEIN METQ"/>
    <property type="match status" value="1"/>
</dbReference>
<dbReference type="Pfam" id="PF03180">
    <property type="entry name" value="Lipoprotein_9"/>
    <property type="match status" value="1"/>
</dbReference>
<evidence type="ECO:0000256" key="6">
    <source>
        <dbReference type="PIRNR" id="PIRNR002854"/>
    </source>
</evidence>
<feature type="signal peptide" evidence="8">
    <location>
        <begin position="1"/>
        <end position="19"/>
    </location>
</feature>
<evidence type="ECO:0000256" key="5">
    <source>
        <dbReference type="ARBA" id="ARBA00023288"/>
    </source>
</evidence>
<dbReference type="PIRSF" id="PIRSF002854">
    <property type="entry name" value="MetQ"/>
    <property type="match status" value="1"/>
</dbReference>
<sequence>MKKILSLLLVAALSVSALAGCSNGSSASSAAAASEPASSAAELQTIKIGASPTPHADILKKANELLKDKGYQLDIQEFNDYVQPNLALENKELDANYFQHITYLNDFNKEKGTHLVSAGDIHYEPFGIYAGKTKSLDALKDGATISVPNDTTNEARALLLLQDQGLIKLKDGAGITATKNDIVENKKNLKIQEIEAAQTARSLPDVDLAVINGNYAIAGGLKVADALAAEADTSLAATAYVNVIAVRDGDQNNPGIKALVEVLRGDDIKKYIEDTYAGAVVPAK</sequence>
<dbReference type="PROSITE" id="PS51257">
    <property type="entry name" value="PROKAR_LIPOPROTEIN"/>
    <property type="match status" value="1"/>
</dbReference>
<feature type="chain" id="PRO_5039534954" description="Lipoprotein" evidence="8">
    <location>
        <begin position="20"/>
        <end position="284"/>
    </location>
</feature>
<dbReference type="Proteomes" id="UP000754750">
    <property type="component" value="Unassembled WGS sequence"/>
</dbReference>
<organism evidence="9 10">
    <name type="scientific">Faecalispora sporosphaeroides</name>
    <dbReference type="NCBI Taxonomy" id="1549"/>
    <lineage>
        <taxon>Bacteria</taxon>
        <taxon>Bacillati</taxon>
        <taxon>Bacillota</taxon>
        <taxon>Clostridia</taxon>
        <taxon>Eubacteriales</taxon>
        <taxon>Oscillospiraceae</taxon>
        <taxon>Faecalispora</taxon>
    </lineage>
</organism>
<name>A0A928KXL7_9FIRM</name>
<comment type="similarity">
    <text evidence="6">Belongs to the nlpA lipoprotein family.</text>
</comment>
<dbReference type="InterPro" id="IPR004872">
    <property type="entry name" value="Lipoprotein_NlpA"/>
</dbReference>
<evidence type="ECO:0000313" key="10">
    <source>
        <dbReference type="Proteomes" id="UP000754750"/>
    </source>
</evidence>
<keyword evidence="4" id="KW-0564">Palmitate</keyword>
<gene>
    <name evidence="9" type="ORF">E7512_10385</name>
</gene>